<feature type="compositionally biased region" description="Polar residues" evidence="1">
    <location>
        <begin position="216"/>
        <end position="261"/>
    </location>
</feature>
<evidence type="ECO:0000313" key="3">
    <source>
        <dbReference type="Proteomes" id="UP000078343"/>
    </source>
</evidence>
<dbReference type="RefSeq" id="XP_018692315.1">
    <property type="nucleotide sequence ID" value="XM_018837755.1"/>
</dbReference>
<protein>
    <submittedName>
        <fullName evidence="2">Uncharacterized protein</fullName>
    </submittedName>
</protein>
<reference evidence="2 3" key="1">
    <citation type="submission" date="2016-04" db="EMBL/GenBank/DDBJ databases">
        <title>Draft genome of Fonsecaea erecta CBS 125763.</title>
        <authorList>
            <person name="Weiss V.A."/>
            <person name="Vicente V.A."/>
            <person name="Raittz R.T."/>
            <person name="Moreno L.F."/>
            <person name="De Souza E.M."/>
            <person name="Pedrosa F.O."/>
            <person name="Steffens M.B."/>
            <person name="Faoro H."/>
            <person name="Tadra-Sfeir M.Z."/>
            <person name="Najafzadeh M.J."/>
            <person name="Felipe M.S."/>
            <person name="Teixeira M."/>
            <person name="Sun J."/>
            <person name="Xi L."/>
            <person name="Gomes R."/>
            <person name="De Azevedo C.M."/>
            <person name="Salgado C.G."/>
            <person name="Da Silva M.B."/>
            <person name="Nascimento M.F."/>
            <person name="Queiroz-Telles F."/>
            <person name="Attili D.S."/>
            <person name="Gorbushina A."/>
        </authorList>
    </citation>
    <scope>NUCLEOTIDE SEQUENCE [LARGE SCALE GENOMIC DNA]</scope>
    <source>
        <strain evidence="2 3">CBS 125763</strain>
    </source>
</reference>
<feature type="compositionally biased region" description="Polar residues" evidence="1">
    <location>
        <begin position="324"/>
        <end position="342"/>
    </location>
</feature>
<feature type="compositionally biased region" description="Low complexity" evidence="1">
    <location>
        <begin position="527"/>
        <end position="546"/>
    </location>
</feature>
<feature type="compositionally biased region" description="Basic residues" evidence="1">
    <location>
        <begin position="497"/>
        <end position="507"/>
    </location>
</feature>
<feature type="compositionally biased region" description="Acidic residues" evidence="1">
    <location>
        <begin position="469"/>
        <end position="478"/>
    </location>
</feature>
<feature type="compositionally biased region" description="Polar residues" evidence="1">
    <location>
        <begin position="430"/>
        <end position="439"/>
    </location>
</feature>
<comment type="caution">
    <text evidence="2">The sequence shown here is derived from an EMBL/GenBank/DDBJ whole genome shotgun (WGS) entry which is preliminary data.</text>
</comment>
<feature type="compositionally biased region" description="Low complexity" evidence="1">
    <location>
        <begin position="282"/>
        <end position="303"/>
    </location>
</feature>
<sequence length="605" mass="66870">MCKIIRFRYTKCYRPSDAGDDYDEHTPENLCDGGVEELKLPCFVEVCDKHKDGVPQYTFPFTGWANESSKCEPSVKICYLPTYCAAHREAMSRNDLPMPVDDNIHTEPELPLEEFVWHIPRVQWKDLSFRMVDWNPEPRKVPLDHPSSPKTQSTFNPEDGGVINAFYDAEHWISADGRPIDLLENHYDDADINDRPAGPRTRRPAMPSLESKPPQGDQNPGSQSTQPGVQPTNSQESSQAHVSQGQPSYNRFQESQSSIKTTHPAAPLSGNPFGTWREASKSRLSALDSSASDGSSSSSPSGRGTMAQTFMNHLKKRKRGYQPRGSSRTKPSSVPATQTSVQSAARLRRLLLERVPRLDTDIPGGLSDVSYTGQHRDPEQTAVEMSPDEVNQAWETLIKVYQNGERDFSPFSYPRQPVLRIRLLLRSGPRDSTSPTISTPVGPESIRRSVASQSPSPDQDAAPQGHEVPDDDNEDEEEQKPPKRLKLIMRAATPVAKIHHMNLRSRAPKPAPTTTPTPASMQPNGPVARTVARGRAGTAARAGTRAKFTKTTNKGKSAATTKNKVRQGTRIQKKKKKTTPPAPGPGPMTRARRRAQGAQLHAGLP</sequence>
<feature type="region of interest" description="Disordered" evidence="1">
    <location>
        <begin position="139"/>
        <end position="161"/>
    </location>
</feature>
<proteinExistence type="predicted"/>
<dbReference type="EMBL" id="LVYI01000005">
    <property type="protein sequence ID" value="OAP58948.1"/>
    <property type="molecule type" value="Genomic_DNA"/>
</dbReference>
<dbReference type="AlphaFoldDB" id="A0A178ZGP1"/>
<accession>A0A178ZGP1</accession>
<dbReference type="GeneID" id="30010413"/>
<feature type="region of interest" description="Disordered" evidence="1">
    <location>
        <begin position="497"/>
        <end position="605"/>
    </location>
</feature>
<dbReference type="OrthoDB" id="4161328at2759"/>
<feature type="region of interest" description="Disordered" evidence="1">
    <location>
        <begin position="426"/>
        <end position="484"/>
    </location>
</feature>
<feature type="region of interest" description="Disordered" evidence="1">
    <location>
        <begin position="189"/>
        <end position="342"/>
    </location>
</feature>
<feature type="compositionally biased region" description="Basic residues" evidence="1">
    <location>
        <begin position="563"/>
        <end position="578"/>
    </location>
</feature>
<name>A0A178ZGP1_9EURO</name>
<dbReference type="Proteomes" id="UP000078343">
    <property type="component" value="Unassembled WGS sequence"/>
</dbReference>
<evidence type="ECO:0000256" key="1">
    <source>
        <dbReference type="SAM" id="MobiDB-lite"/>
    </source>
</evidence>
<evidence type="ECO:0000313" key="2">
    <source>
        <dbReference type="EMBL" id="OAP58948.1"/>
    </source>
</evidence>
<feature type="region of interest" description="Disordered" evidence="1">
    <location>
        <begin position="363"/>
        <end position="387"/>
    </location>
</feature>
<keyword evidence="3" id="KW-1185">Reference proteome</keyword>
<organism evidence="2 3">
    <name type="scientific">Fonsecaea erecta</name>
    <dbReference type="NCBI Taxonomy" id="1367422"/>
    <lineage>
        <taxon>Eukaryota</taxon>
        <taxon>Fungi</taxon>
        <taxon>Dikarya</taxon>
        <taxon>Ascomycota</taxon>
        <taxon>Pezizomycotina</taxon>
        <taxon>Eurotiomycetes</taxon>
        <taxon>Chaetothyriomycetidae</taxon>
        <taxon>Chaetothyriales</taxon>
        <taxon>Herpotrichiellaceae</taxon>
        <taxon>Fonsecaea</taxon>
    </lineage>
</organism>
<dbReference type="STRING" id="1367422.A0A178ZGP1"/>
<gene>
    <name evidence="2" type="ORF">AYL99_06245</name>
</gene>
<feature type="compositionally biased region" description="Polar residues" evidence="1">
    <location>
        <begin position="549"/>
        <end position="562"/>
    </location>
</feature>